<evidence type="ECO:0000313" key="18">
    <source>
        <dbReference type="EMBL" id="TFZ83924.1"/>
    </source>
</evidence>
<dbReference type="InterPro" id="IPR006963">
    <property type="entry name" value="Mopterin_OxRdtase_4Fe-4S_dom"/>
</dbReference>
<dbReference type="Gene3D" id="3.40.50.740">
    <property type="match status" value="1"/>
</dbReference>
<dbReference type="GO" id="GO:1990204">
    <property type="term" value="C:oxidoreductase complex"/>
    <property type="evidence" value="ECO:0007669"/>
    <property type="project" value="UniProtKB-ARBA"/>
</dbReference>
<dbReference type="OrthoDB" id="9810782at2"/>
<dbReference type="SUPFAM" id="SSF50692">
    <property type="entry name" value="ADC-like"/>
    <property type="match status" value="1"/>
</dbReference>
<evidence type="ECO:0000256" key="7">
    <source>
        <dbReference type="ARBA" id="ARBA00022729"/>
    </source>
</evidence>
<comment type="similarity">
    <text evidence="3">Belongs to the prokaryotic molybdopterin-containing oxidoreductase family. NasA/NapA/NarB subfamily.</text>
</comment>
<dbReference type="Gene3D" id="2.20.25.90">
    <property type="entry name" value="ADC-like domains"/>
    <property type="match status" value="1"/>
</dbReference>
<dbReference type="Gene3D" id="2.40.40.20">
    <property type="match status" value="1"/>
</dbReference>
<comment type="cofactor">
    <cofactor evidence="1">
        <name>Mo-bis(molybdopterin guanine dinucleotide)</name>
        <dbReference type="ChEBI" id="CHEBI:60539"/>
    </cofactor>
</comment>
<evidence type="ECO:0000256" key="16">
    <source>
        <dbReference type="ARBA" id="ARBA00067026"/>
    </source>
</evidence>
<reference evidence="18 19" key="1">
    <citation type="journal article" date="2019" name="ISME J.">
        <title>Candidatus Macondimonas diazotrophica, a novel gammaproteobacterial genus dominating crude-oil-contaminated coastal sediments.</title>
        <authorList>
            <person name="Karthikeyan S."/>
            <person name="Konstantinidis K."/>
        </authorList>
    </citation>
    <scope>NUCLEOTIDE SEQUENCE [LARGE SCALE GENOMIC DNA]</scope>
    <source>
        <strain evidence="18 19">KTK01</strain>
    </source>
</reference>
<dbReference type="GO" id="GO:0042128">
    <property type="term" value="P:nitrate assimilation"/>
    <property type="evidence" value="ECO:0007669"/>
    <property type="project" value="UniProtKB-KW"/>
</dbReference>
<dbReference type="GO" id="GO:0043546">
    <property type="term" value="F:molybdopterin cofactor binding"/>
    <property type="evidence" value="ECO:0007669"/>
    <property type="project" value="InterPro"/>
</dbReference>
<dbReference type="Pfam" id="PF04879">
    <property type="entry name" value="Molybdop_Fe4S4"/>
    <property type="match status" value="1"/>
</dbReference>
<protein>
    <recommendedName>
        <fullName evidence="16">nitrate reductase (cytochrome)</fullName>
        <ecNumber evidence="16">1.9.6.1</ecNumber>
    </recommendedName>
</protein>
<accession>A0A4Z0FDM5</accession>
<evidence type="ECO:0000256" key="13">
    <source>
        <dbReference type="ARBA" id="ARBA00023063"/>
    </source>
</evidence>
<name>A0A4Z0FDM5_9GAMM</name>
<dbReference type="SUPFAM" id="SSF53706">
    <property type="entry name" value="Formate dehydrogenase/DMSO reductase, domains 1-3"/>
    <property type="match status" value="1"/>
</dbReference>
<dbReference type="Pfam" id="PF01568">
    <property type="entry name" value="Molydop_binding"/>
    <property type="match status" value="1"/>
</dbReference>
<dbReference type="PROSITE" id="PS51669">
    <property type="entry name" value="4FE4S_MOW_BIS_MGD"/>
    <property type="match status" value="1"/>
</dbReference>
<dbReference type="InterPro" id="IPR006656">
    <property type="entry name" value="Mopterin_OxRdtase"/>
</dbReference>
<gene>
    <name evidence="18" type="ORF">E4680_02385</name>
</gene>
<keyword evidence="9" id="KW-0249">Electron transport</keyword>
<dbReference type="Gene3D" id="1.10.10.1100">
    <property type="entry name" value="BFD-like [2Fe-2S]-binding domain"/>
    <property type="match status" value="1"/>
</dbReference>
<dbReference type="CDD" id="cd02754">
    <property type="entry name" value="MopB_Nitrate-R-NapA-like"/>
    <property type="match status" value="1"/>
</dbReference>
<dbReference type="Proteomes" id="UP000297890">
    <property type="component" value="Unassembled WGS sequence"/>
</dbReference>
<dbReference type="FunFam" id="2.40.40.20:FF:000005">
    <property type="entry name" value="Periplasmic nitrate reductase"/>
    <property type="match status" value="1"/>
</dbReference>
<evidence type="ECO:0000256" key="4">
    <source>
        <dbReference type="ARBA" id="ARBA00022485"/>
    </source>
</evidence>
<evidence type="ECO:0000256" key="12">
    <source>
        <dbReference type="ARBA" id="ARBA00023014"/>
    </source>
</evidence>
<dbReference type="InterPro" id="IPR009010">
    <property type="entry name" value="Asp_de-COase-like_dom_sf"/>
</dbReference>
<evidence type="ECO:0000256" key="8">
    <source>
        <dbReference type="ARBA" id="ARBA00022764"/>
    </source>
</evidence>
<evidence type="ECO:0000313" key="19">
    <source>
        <dbReference type="Proteomes" id="UP000297890"/>
    </source>
</evidence>
<dbReference type="InterPro" id="IPR041854">
    <property type="entry name" value="BFD-like_2Fe2S-bd_dom_sf"/>
</dbReference>
<keyword evidence="11" id="KW-0408">Iron</keyword>
<evidence type="ECO:0000259" key="17">
    <source>
        <dbReference type="PROSITE" id="PS51669"/>
    </source>
</evidence>
<dbReference type="GO" id="GO:0051539">
    <property type="term" value="F:4 iron, 4 sulfur cluster binding"/>
    <property type="evidence" value="ECO:0007669"/>
    <property type="project" value="UniProtKB-KW"/>
</dbReference>
<dbReference type="InterPro" id="IPR050123">
    <property type="entry name" value="Prok_molybdopt-oxidoreductase"/>
</dbReference>
<dbReference type="InterPro" id="IPR041957">
    <property type="entry name" value="CT_Nitrate-R-NapA-like"/>
</dbReference>
<keyword evidence="10" id="KW-0560">Oxidoreductase</keyword>
<dbReference type="GO" id="GO:0016020">
    <property type="term" value="C:membrane"/>
    <property type="evidence" value="ECO:0007669"/>
    <property type="project" value="TreeGrafter"/>
</dbReference>
<dbReference type="Pfam" id="PF04324">
    <property type="entry name" value="Fer2_BFD"/>
    <property type="match status" value="1"/>
</dbReference>
<evidence type="ECO:0000256" key="14">
    <source>
        <dbReference type="ARBA" id="ARBA00052176"/>
    </source>
</evidence>
<dbReference type="SMART" id="SM00926">
    <property type="entry name" value="Molybdop_Fe4S4"/>
    <property type="match status" value="1"/>
</dbReference>
<dbReference type="GO" id="GO:0045333">
    <property type="term" value="P:cellular respiration"/>
    <property type="evidence" value="ECO:0007669"/>
    <property type="project" value="UniProtKB-ARBA"/>
</dbReference>
<keyword evidence="4" id="KW-0004">4Fe-4S</keyword>
<dbReference type="PANTHER" id="PTHR43105">
    <property type="entry name" value="RESPIRATORY NITRATE REDUCTASE"/>
    <property type="match status" value="1"/>
</dbReference>
<comment type="cofactor">
    <cofactor evidence="2">
        <name>[4Fe-4S] cluster</name>
        <dbReference type="ChEBI" id="CHEBI:49883"/>
    </cofactor>
</comment>
<keyword evidence="12" id="KW-0411">Iron-sulfur</keyword>
<comment type="caution">
    <text evidence="18">The sequence shown here is derived from an EMBL/GenBank/DDBJ whole genome shotgun (WGS) entry which is preliminary data.</text>
</comment>
<keyword evidence="7" id="KW-0732">Signal</keyword>
<evidence type="ECO:0000256" key="1">
    <source>
        <dbReference type="ARBA" id="ARBA00001942"/>
    </source>
</evidence>
<keyword evidence="5" id="KW-0500">Molybdenum</keyword>
<comment type="function">
    <text evidence="15">Catalytic subunit of the periplasmic nitrate reductase complex NapAB. Receives electrons from NapB and catalyzes the reduction of nitrate to nitrite.</text>
</comment>
<evidence type="ECO:0000256" key="11">
    <source>
        <dbReference type="ARBA" id="ARBA00023004"/>
    </source>
</evidence>
<evidence type="ECO:0000256" key="5">
    <source>
        <dbReference type="ARBA" id="ARBA00022505"/>
    </source>
</evidence>
<dbReference type="PROSITE" id="PS00551">
    <property type="entry name" value="MOLYBDOPTERIN_PROK_1"/>
    <property type="match status" value="1"/>
</dbReference>
<keyword evidence="13" id="KW-0534">Nitrate assimilation</keyword>
<dbReference type="PANTHER" id="PTHR43105:SF9">
    <property type="entry name" value="NADPH-FE(3+) OXIDOREDUCTASE SUBUNIT ALPHA"/>
    <property type="match status" value="1"/>
</dbReference>
<dbReference type="EC" id="1.9.6.1" evidence="16"/>
<dbReference type="AlphaFoldDB" id="A0A4Z0FDM5"/>
<proteinExistence type="inferred from homology"/>
<dbReference type="Gene3D" id="3.40.228.10">
    <property type="entry name" value="Dimethylsulfoxide Reductase, domain 2"/>
    <property type="match status" value="1"/>
</dbReference>
<evidence type="ECO:0000256" key="6">
    <source>
        <dbReference type="ARBA" id="ARBA00022723"/>
    </source>
</evidence>
<comment type="catalytic activity">
    <reaction evidence="14">
        <text>2 Fe(II)-[cytochrome] + nitrate + 2 H(+) = 2 Fe(III)-[cytochrome] + nitrite + H2O</text>
        <dbReference type="Rhea" id="RHEA:12909"/>
        <dbReference type="Rhea" id="RHEA-COMP:11777"/>
        <dbReference type="Rhea" id="RHEA-COMP:11778"/>
        <dbReference type="ChEBI" id="CHEBI:15377"/>
        <dbReference type="ChEBI" id="CHEBI:15378"/>
        <dbReference type="ChEBI" id="CHEBI:16301"/>
        <dbReference type="ChEBI" id="CHEBI:17632"/>
        <dbReference type="ChEBI" id="CHEBI:29033"/>
        <dbReference type="ChEBI" id="CHEBI:29034"/>
        <dbReference type="EC" id="1.9.6.1"/>
    </reaction>
</comment>
<evidence type="ECO:0000256" key="10">
    <source>
        <dbReference type="ARBA" id="ARBA00023002"/>
    </source>
</evidence>
<dbReference type="GO" id="GO:0050140">
    <property type="term" value="F:nitrate reductase (cytochrome) activity"/>
    <property type="evidence" value="ECO:0007669"/>
    <property type="project" value="UniProtKB-EC"/>
</dbReference>
<keyword evidence="6" id="KW-0479">Metal-binding</keyword>
<keyword evidence="9" id="KW-0813">Transport</keyword>
<dbReference type="InterPro" id="IPR007419">
    <property type="entry name" value="BFD-like_2Fe2S-bd_dom"/>
</dbReference>
<sequence>MPSARAVRTTCPYCGVGCGVLAAVQPDGTVQVTGDPAHPANQGRLCSKGLALGETIGHEGRLTRPSIGGEPVEWNTALTHVATGLRQTIDEHGPDSVAFYVSGQLMTEDYYVANKLMKGYIGSANIDTNSRLCMSSAVAGHKRAFGSDTVPTCYEDLEQADVLVLVGSNLAWCHPVLYRRIEAAKASRPEMTIIVIDPRRTPSCDLAALHLPLHPGSDVRLFNGLLAHLAREGRADFGFLERHASGYAAALEAARADAPSIPTVAAACGVSEEDLARFYHLFARTERVVTLFSQGVNQSSAGTDKVNAIINCHLFTGRIGRAGMGPFSITGQPNAMGGREVGGLANMLAAHLELESPAHRDLVQGFWRSPVIAQHPGLKAVDLFKAVGSGQIKAIWIMATNPAVSLPDGDRVREALRNCPLVIVSDMCHTDTTALGHVIFPAASWGEREGTVTNSERCISRQRAFLPPPGEARPDWWIMGEVARRMGYEHGFSYTNPAEIFQEHAQLSAYRNEGQRDFDLTGLSQLKPGEYERLEPIRWPVQAESRQGTDRMFVDGRFYTPDGRARLVPVRHRLPENSPDERYPLVLNTGRIRDQWHTMTRTGRSPRLSTHITEPFAEIHPLDATQLGVQDNGLARLETPWGQMLARVRITRDQRQGSIFVPMHWNDHFAASGRVDALVNPVVDPVSGEPEFKHTPVRVLPQPCAWEGFALVREDLDTQAVDYWVRSLGQHGCWRYRLAGAAEHTGAWSSWARTCLGACPDDEWLEYQDGGTGRYRAALIRQGRLVSCLFIDPTGKLPPWQWLEGLFAAPVLDGASRMSLLAGRPPGVVEDQGEIVCSCFQVGRKRILRAIREGDALTVEAIGGKLNAGTGCGSCVPELKRLLASV</sequence>
<evidence type="ECO:0000256" key="2">
    <source>
        <dbReference type="ARBA" id="ARBA00001966"/>
    </source>
</evidence>
<dbReference type="EMBL" id="SRIO01000002">
    <property type="protein sequence ID" value="TFZ83924.1"/>
    <property type="molecule type" value="Genomic_DNA"/>
</dbReference>
<keyword evidence="19" id="KW-1185">Reference proteome</keyword>
<organism evidence="18 19">
    <name type="scientific">Candidatus Macondimonas diazotrophica</name>
    <dbReference type="NCBI Taxonomy" id="2305248"/>
    <lineage>
        <taxon>Bacteria</taxon>
        <taxon>Pseudomonadati</taxon>
        <taxon>Pseudomonadota</taxon>
        <taxon>Gammaproteobacteria</taxon>
        <taxon>Chromatiales</taxon>
        <taxon>Ectothiorhodospiraceae</taxon>
        <taxon>Candidatus Macondimonas</taxon>
    </lineage>
</organism>
<evidence type="ECO:0000256" key="9">
    <source>
        <dbReference type="ARBA" id="ARBA00022982"/>
    </source>
</evidence>
<dbReference type="GO" id="GO:0046872">
    <property type="term" value="F:metal ion binding"/>
    <property type="evidence" value="ECO:0007669"/>
    <property type="project" value="UniProtKB-KW"/>
</dbReference>
<dbReference type="CDD" id="cd02791">
    <property type="entry name" value="MopB_CT_Nitrate-R-NapA-like"/>
    <property type="match status" value="1"/>
</dbReference>
<dbReference type="InterPro" id="IPR006657">
    <property type="entry name" value="MoPterin_dinucl-bd_dom"/>
</dbReference>
<dbReference type="InterPro" id="IPR027467">
    <property type="entry name" value="MopterinOxRdtase_cofactor_BS"/>
</dbReference>
<keyword evidence="8" id="KW-0574">Periplasm</keyword>
<evidence type="ECO:0000256" key="15">
    <source>
        <dbReference type="ARBA" id="ARBA00055000"/>
    </source>
</evidence>
<dbReference type="Pfam" id="PF00384">
    <property type="entry name" value="Molybdopterin"/>
    <property type="match status" value="1"/>
</dbReference>
<feature type="domain" description="4Fe-4S Mo/W bis-MGD-type" evidence="17">
    <location>
        <begin position="4"/>
        <end position="60"/>
    </location>
</feature>
<evidence type="ECO:0000256" key="3">
    <source>
        <dbReference type="ARBA" id="ARBA00008747"/>
    </source>
</evidence>